<evidence type="ECO:0000256" key="1">
    <source>
        <dbReference type="SAM" id="MobiDB-lite"/>
    </source>
</evidence>
<evidence type="ECO:0000313" key="3">
    <source>
        <dbReference type="EMBL" id="MFC7152606.1"/>
    </source>
</evidence>
<keyword evidence="4" id="KW-1185">Reference proteome</keyword>
<name>A0ABW2FHC4_9BACL</name>
<accession>A0ABW2FHC4</accession>
<dbReference type="Gene3D" id="1.20.1290.10">
    <property type="entry name" value="AhpD-like"/>
    <property type="match status" value="1"/>
</dbReference>
<evidence type="ECO:0000259" key="2">
    <source>
        <dbReference type="Pfam" id="PF02627"/>
    </source>
</evidence>
<sequence length="128" mass="13636">MTQRFEEGSLDAKTKQLIGLGAALLANNEAHTRMYAQEARALGASDEQIMETVQVAAAAASGQVLANGTAWLQSGWAGNVFGATPLPGEIGRDPDPLRHLQLNAFQDTEFGQDEELPELPEGNLSPSF</sequence>
<proteinExistence type="predicted"/>
<gene>
    <name evidence="3" type="ORF">ACFQMJ_29070</name>
</gene>
<dbReference type="InterPro" id="IPR029032">
    <property type="entry name" value="AhpD-like"/>
</dbReference>
<comment type="caution">
    <text evidence="3">The sequence shown here is derived from an EMBL/GenBank/DDBJ whole genome shotgun (WGS) entry which is preliminary data.</text>
</comment>
<evidence type="ECO:0000313" key="4">
    <source>
        <dbReference type="Proteomes" id="UP001596378"/>
    </source>
</evidence>
<protein>
    <submittedName>
        <fullName evidence="3">Carboxymuconolactone decarboxylase family protein</fullName>
    </submittedName>
</protein>
<dbReference type="Pfam" id="PF02627">
    <property type="entry name" value="CMD"/>
    <property type="match status" value="1"/>
</dbReference>
<dbReference type="SUPFAM" id="SSF69118">
    <property type="entry name" value="AhpD-like"/>
    <property type="match status" value="1"/>
</dbReference>
<feature type="domain" description="Carboxymuconolactone decarboxylase-like" evidence="2">
    <location>
        <begin position="5"/>
        <end position="73"/>
    </location>
</feature>
<dbReference type="RefSeq" id="WP_378051670.1">
    <property type="nucleotide sequence ID" value="NZ_JBHMDN010000035.1"/>
</dbReference>
<reference evidence="4" key="1">
    <citation type="journal article" date="2019" name="Int. J. Syst. Evol. Microbiol.">
        <title>The Global Catalogue of Microorganisms (GCM) 10K type strain sequencing project: providing services to taxonomists for standard genome sequencing and annotation.</title>
        <authorList>
            <consortium name="The Broad Institute Genomics Platform"/>
            <consortium name="The Broad Institute Genome Sequencing Center for Infectious Disease"/>
            <person name="Wu L."/>
            <person name="Ma J."/>
        </authorList>
    </citation>
    <scope>NUCLEOTIDE SEQUENCE [LARGE SCALE GENOMIC DNA]</scope>
    <source>
        <strain evidence="4">KCTC 12907</strain>
    </source>
</reference>
<feature type="region of interest" description="Disordered" evidence="1">
    <location>
        <begin position="107"/>
        <end position="128"/>
    </location>
</feature>
<dbReference type="Proteomes" id="UP001596378">
    <property type="component" value="Unassembled WGS sequence"/>
</dbReference>
<dbReference type="EMBL" id="JBHTAI010000024">
    <property type="protein sequence ID" value="MFC7152606.1"/>
    <property type="molecule type" value="Genomic_DNA"/>
</dbReference>
<dbReference type="InterPro" id="IPR003779">
    <property type="entry name" value="CMD-like"/>
</dbReference>
<organism evidence="3 4">
    <name type="scientific">Cohnella cellulosilytica</name>
    <dbReference type="NCBI Taxonomy" id="986710"/>
    <lineage>
        <taxon>Bacteria</taxon>
        <taxon>Bacillati</taxon>
        <taxon>Bacillota</taxon>
        <taxon>Bacilli</taxon>
        <taxon>Bacillales</taxon>
        <taxon>Paenibacillaceae</taxon>
        <taxon>Cohnella</taxon>
    </lineage>
</organism>